<dbReference type="SMART" id="SM00899">
    <property type="entry name" value="FeoA"/>
    <property type="match status" value="1"/>
</dbReference>
<comment type="caution">
    <text evidence="3">The sequence shown here is derived from an EMBL/GenBank/DDBJ whole genome shotgun (WGS) entry which is preliminary data.</text>
</comment>
<dbReference type="SUPFAM" id="SSF50037">
    <property type="entry name" value="C-terminal domain of transcriptional repressors"/>
    <property type="match status" value="1"/>
</dbReference>
<feature type="domain" description="Ferrous iron transporter FeoA-like" evidence="2">
    <location>
        <begin position="1"/>
        <end position="69"/>
    </location>
</feature>
<dbReference type="RefSeq" id="WP_160718893.1">
    <property type="nucleotide sequence ID" value="NZ_SUMG01000002.1"/>
</dbReference>
<keyword evidence="1" id="KW-0408">Iron</keyword>
<dbReference type="InterPro" id="IPR007167">
    <property type="entry name" value="Fe-transptr_FeoA-like"/>
</dbReference>
<proteinExistence type="predicted"/>
<dbReference type="GO" id="GO:0046914">
    <property type="term" value="F:transition metal ion binding"/>
    <property type="evidence" value="ECO:0007669"/>
    <property type="project" value="InterPro"/>
</dbReference>
<evidence type="ECO:0000313" key="4">
    <source>
        <dbReference type="Proteomes" id="UP000449710"/>
    </source>
</evidence>
<name>A0AA44BEF1_9CLOT</name>
<evidence type="ECO:0000313" key="3">
    <source>
        <dbReference type="EMBL" id="NBG87461.1"/>
    </source>
</evidence>
<evidence type="ECO:0000259" key="2">
    <source>
        <dbReference type="SMART" id="SM00899"/>
    </source>
</evidence>
<sequence>MSLYAIEKEHRCIIENLPQLGLLKSLGLREGINVAIKSKQPMGGPVIVQVGRRCVAIARDIAQEIQVREVN</sequence>
<dbReference type="InterPro" id="IPR008988">
    <property type="entry name" value="Transcriptional_repressor_C"/>
</dbReference>
<dbReference type="Proteomes" id="UP000449710">
    <property type="component" value="Unassembled WGS sequence"/>
</dbReference>
<gene>
    <name evidence="3" type="ORF">ISALK_03015</name>
</gene>
<protein>
    <submittedName>
        <fullName evidence="3">Ferrous iron transport protein A</fullName>
    </submittedName>
</protein>
<dbReference type="Pfam" id="PF04023">
    <property type="entry name" value="FeoA"/>
    <property type="match status" value="1"/>
</dbReference>
<dbReference type="EMBL" id="SUMG01000002">
    <property type="protein sequence ID" value="NBG87461.1"/>
    <property type="molecule type" value="Genomic_DNA"/>
</dbReference>
<dbReference type="InterPro" id="IPR038157">
    <property type="entry name" value="FeoA_core_dom"/>
</dbReference>
<reference evidence="3 4" key="1">
    <citation type="submission" date="2019-04" db="EMBL/GenBank/DDBJ databases">
        <title>Isachenkonia alkalipeptolytica gen. nov. sp. nov. a new anaerobic, alkiliphilic organothrophic bacterium capable to reduce synthesized ferrihydrite isolated from a soda lake.</title>
        <authorList>
            <person name="Toshchakov S.V."/>
            <person name="Zavarzina D.G."/>
            <person name="Zhilina T.N."/>
            <person name="Kostrikina N.A."/>
            <person name="Kublanov I.V."/>
        </authorList>
    </citation>
    <scope>NUCLEOTIDE SEQUENCE [LARGE SCALE GENOMIC DNA]</scope>
    <source>
        <strain evidence="3 4">Z-1701</strain>
    </source>
</reference>
<dbReference type="AlphaFoldDB" id="A0AA44BEF1"/>
<dbReference type="Gene3D" id="2.30.30.90">
    <property type="match status" value="1"/>
</dbReference>
<keyword evidence="4" id="KW-1185">Reference proteome</keyword>
<organism evidence="3 4">
    <name type="scientific">Isachenkonia alkalipeptolytica</name>
    <dbReference type="NCBI Taxonomy" id="2565777"/>
    <lineage>
        <taxon>Bacteria</taxon>
        <taxon>Bacillati</taxon>
        <taxon>Bacillota</taxon>
        <taxon>Clostridia</taxon>
        <taxon>Eubacteriales</taxon>
        <taxon>Clostridiaceae</taxon>
        <taxon>Isachenkonia</taxon>
    </lineage>
</organism>
<evidence type="ECO:0000256" key="1">
    <source>
        <dbReference type="ARBA" id="ARBA00023004"/>
    </source>
</evidence>
<accession>A0AA44BEF1</accession>